<reference evidence="4" key="2">
    <citation type="submission" date="2025-08" db="UniProtKB">
        <authorList>
            <consortium name="RefSeq"/>
        </authorList>
    </citation>
    <scope>IDENTIFICATION</scope>
    <source>
        <tissue evidence="4">Leaf</tissue>
    </source>
</reference>
<reference evidence="3" key="1">
    <citation type="journal article" date="2014" name="Nat. Commun.">
        <title>The emerging biofuel crop Camelina sativa retains a highly undifferentiated hexaploid genome structure.</title>
        <authorList>
            <person name="Kagale S."/>
            <person name="Koh C."/>
            <person name="Nixon J."/>
            <person name="Bollina V."/>
            <person name="Clarke W.E."/>
            <person name="Tuteja R."/>
            <person name="Spillane C."/>
            <person name="Robinson S.J."/>
            <person name="Links M.G."/>
            <person name="Clarke C."/>
            <person name="Higgins E.E."/>
            <person name="Huebert T."/>
            <person name="Sharpe A.G."/>
            <person name="Parkin I.A."/>
        </authorList>
    </citation>
    <scope>NUCLEOTIDE SEQUENCE [LARGE SCALE GENOMIC DNA]</scope>
    <source>
        <strain evidence="3">cv. DH55</strain>
    </source>
</reference>
<evidence type="ECO:0000256" key="1">
    <source>
        <dbReference type="SAM" id="Phobius"/>
    </source>
</evidence>
<evidence type="ECO:0000259" key="2">
    <source>
        <dbReference type="Pfam" id="PF14228"/>
    </source>
</evidence>
<gene>
    <name evidence="4" type="primary">LOC104716869</name>
</gene>
<feature type="domain" description="Cell morphogenesis central region" evidence="2">
    <location>
        <begin position="48"/>
        <end position="161"/>
    </location>
</feature>
<dbReference type="PANTHER" id="PTHR12295:SF30">
    <property type="entry name" value="PROTEIN FURRY"/>
    <property type="match status" value="1"/>
</dbReference>
<keyword evidence="1" id="KW-0472">Membrane</keyword>
<dbReference type="Proteomes" id="UP000694864">
    <property type="component" value="Chromosome 2"/>
</dbReference>
<keyword evidence="1" id="KW-1133">Transmembrane helix</keyword>
<feature type="transmembrane region" description="Helical" evidence="1">
    <location>
        <begin position="32"/>
        <end position="52"/>
    </location>
</feature>
<sequence length="164" mass="18937">MYNSMFSISLTHEIISLRAKDGVPSLGKLSSLMGFFEFFIICKVFFVILTALELLRCVRALRNDIRDLMIKEHPDHIMKFEAEAIYMIDVLEEHGDDIVQNCYWDSTCPFDLRRDSDAIPSDVTLQSIIFESLDKNKWDRCLSELVKYAAELCPRSVQEAKCIS</sequence>
<dbReference type="InterPro" id="IPR029473">
    <property type="entry name" value="MOR2-PAG1_mid"/>
</dbReference>
<evidence type="ECO:0000313" key="3">
    <source>
        <dbReference type="Proteomes" id="UP000694864"/>
    </source>
</evidence>
<dbReference type="InterPro" id="IPR039867">
    <property type="entry name" value="Furry/Tao3/Mor2"/>
</dbReference>
<organism evidence="3 4">
    <name type="scientific">Camelina sativa</name>
    <name type="common">False flax</name>
    <name type="synonym">Myagrum sativum</name>
    <dbReference type="NCBI Taxonomy" id="90675"/>
    <lineage>
        <taxon>Eukaryota</taxon>
        <taxon>Viridiplantae</taxon>
        <taxon>Streptophyta</taxon>
        <taxon>Embryophyta</taxon>
        <taxon>Tracheophyta</taxon>
        <taxon>Spermatophyta</taxon>
        <taxon>Magnoliopsida</taxon>
        <taxon>eudicotyledons</taxon>
        <taxon>Gunneridae</taxon>
        <taxon>Pentapetalae</taxon>
        <taxon>rosids</taxon>
        <taxon>malvids</taxon>
        <taxon>Brassicales</taxon>
        <taxon>Brassicaceae</taxon>
        <taxon>Camelineae</taxon>
        <taxon>Camelina</taxon>
    </lineage>
</organism>
<protein>
    <submittedName>
        <fullName evidence="4">Uncharacterized protein LOC104716869</fullName>
    </submittedName>
</protein>
<dbReference type="Pfam" id="PF14228">
    <property type="entry name" value="MOR2-PAG1_mid"/>
    <property type="match status" value="1"/>
</dbReference>
<keyword evidence="1" id="KW-0812">Transmembrane</keyword>
<proteinExistence type="predicted"/>
<dbReference type="GeneID" id="104716869"/>
<accession>A0ABM1QRN0</accession>
<name>A0ABM1QRN0_CAMSA</name>
<dbReference type="PANTHER" id="PTHR12295">
    <property type="entry name" value="FURRY-RELATED"/>
    <property type="match status" value="1"/>
</dbReference>
<keyword evidence="3" id="KW-1185">Reference proteome</keyword>
<evidence type="ECO:0000313" key="4">
    <source>
        <dbReference type="RefSeq" id="XP_019089418.1"/>
    </source>
</evidence>
<dbReference type="RefSeq" id="XP_019089418.1">
    <property type="nucleotide sequence ID" value="XM_019233873.1"/>
</dbReference>